<comment type="subcellular location">
    <subcellularLocation>
        <location evidence="2">Cytoplasm</location>
    </subcellularLocation>
</comment>
<dbReference type="InterPro" id="IPR013083">
    <property type="entry name" value="Znf_RING/FYVE/PHD"/>
</dbReference>
<dbReference type="FunFam" id="1.10.238.10:FF:000022">
    <property type="entry name" value="E3 ubiquitin-protein ligase CBL"/>
    <property type="match status" value="1"/>
</dbReference>
<gene>
    <name evidence="13" type="ORF">PACLA_8A013036</name>
</gene>
<dbReference type="UniPathway" id="UPA00143"/>
<dbReference type="Gene3D" id="1.20.930.20">
    <property type="entry name" value="Adaptor protein Cbl, N-terminal domain"/>
    <property type="match status" value="1"/>
</dbReference>
<comment type="domain">
    <text evidence="11">The N-terminus is composed of the phosphotyrosine binding (PTB) domain, a short linker region and the RING-type zinc finger. The PTB domain, which is also called TKB (tyrosine kinase binding) domain, is composed of three different subdomains: a four-helix bundle (4H), a calcium-binding EF hand and a divergent SH2 domain.</text>
</comment>
<feature type="region of interest" description="Disordered" evidence="12">
    <location>
        <begin position="474"/>
        <end position="591"/>
    </location>
</feature>
<dbReference type="Gene3D" id="3.30.40.10">
    <property type="entry name" value="Zinc/RING finger domain, C3HC4 (zinc finger)"/>
    <property type="match status" value="1"/>
</dbReference>
<dbReference type="SMART" id="SM00744">
    <property type="entry name" value="RINGv"/>
    <property type="match status" value="1"/>
</dbReference>
<dbReference type="SUPFAM" id="SSF57850">
    <property type="entry name" value="RING/U-box"/>
    <property type="match status" value="1"/>
</dbReference>
<dbReference type="PROSITE" id="PS50089">
    <property type="entry name" value="ZF_RING_2"/>
    <property type="match status" value="1"/>
</dbReference>
<dbReference type="InterPro" id="IPR015940">
    <property type="entry name" value="UBA"/>
</dbReference>
<dbReference type="Gene3D" id="1.10.238.10">
    <property type="entry name" value="EF-hand"/>
    <property type="match status" value="1"/>
</dbReference>
<comment type="function">
    <text evidence="11">E3 ubiquitin-protein ligase which accepts ubiquitin from specific E2 ubiquitin-conjugating enzymes, and transfers it to substrates, generally promoting their degradation by the proteasome.</text>
</comment>
<dbReference type="GO" id="GO:0005737">
    <property type="term" value="C:cytoplasm"/>
    <property type="evidence" value="ECO:0007669"/>
    <property type="project" value="UniProtKB-SubCell"/>
</dbReference>
<dbReference type="EC" id="2.3.2.27" evidence="11"/>
<keyword evidence="10 11" id="KW-0106">Calcium</keyword>
<dbReference type="PANTHER" id="PTHR23007">
    <property type="entry name" value="CBL"/>
    <property type="match status" value="1"/>
</dbReference>
<dbReference type="GO" id="GO:0045121">
    <property type="term" value="C:membrane raft"/>
    <property type="evidence" value="ECO:0007669"/>
    <property type="project" value="TreeGrafter"/>
</dbReference>
<feature type="region of interest" description="Disordered" evidence="12">
    <location>
        <begin position="702"/>
        <end position="766"/>
    </location>
</feature>
<keyword evidence="13" id="KW-0436">Ligase</keyword>
<keyword evidence="9 11" id="KW-0862">Zinc</keyword>
<feature type="compositionally biased region" description="Polar residues" evidence="12">
    <location>
        <begin position="732"/>
        <end position="754"/>
    </location>
</feature>
<keyword evidence="4" id="KW-0963">Cytoplasm</keyword>
<dbReference type="Pfam" id="PF00627">
    <property type="entry name" value="UBA"/>
    <property type="match status" value="1"/>
</dbReference>
<dbReference type="AlphaFoldDB" id="A0A6S7FMP6"/>
<keyword evidence="6 11" id="KW-0479">Metal-binding</keyword>
<dbReference type="GO" id="GO:0005509">
    <property type="term" value="F:calcium ion binding"/>
    <property type="evidence" value="ECO:0007669"/>
    <property type="project" value="UniProtKB-UniRule"/>
</dbReference>
<evidence type="ECO:0000256" key="9">
    <source>
        <dbReference type="ARBA" id="ARBA00022833"/>
    </source>
</evidence>
<dbReference type="FunFam" id="1.20.930.20:FF:000001">
    <property type="entry name" value="E3 ubiquitin-protein ligase CBL"/>
    <property type="match status" value="1"/>
</dbReference>
<feature type="region of interest" description="Disordered" evidence="12">
    <location>
        <begin position="793"/>
        <end position="813"/>
    </location>
</feature>
<protein>
    <recommendedName>
        <fullName evidence="11">E3 ubiquitin-protein ligase CBL</fullName>
        <ecNumber evidence="11">2.3.2.27</ecNumber>
    </recommendedName>
</protein>
<sequence length="864" mass="98841">MQSRAVKSIRTRKSKGCSIVMASQVPLNSGRTTGFLAKLQDAIEKAVTQKIQVDRKTIDKAWKLMEKVIKYCQHSRMHLKNSPPYILDILPDTYHTLQVIMGKYEDKMHILIENEYFKIFLDNLMRKLKQAIRLFKEGKEQMFIEDSRYRRGLTKLSLIFNHMLAELKGIFPNGCYIGDSFRITKSDAAEFWRNSFGTRSIVPWKLFRQHFHAVQEISTGLEAIALKSTIDLTCDSHISIFEFDVFVRLFQPWGRILRNWNLLAVTHPGYCAFLTYDEVKARLEKFIDLPGSYLFRLSCTRLGQWAIGYVTPGKNILQTIPQNKSLFQALVEGYKEKYYLYPNGHRNNPDLSQDIVEKANDHIQVTEEQYELYCEIGTTFELCKICAENDKDIRIEPCGHLVCQSCLEHWQEIGGDGCPFCRQEIKDMEKIVVDPFVPFSKSEEDLTKSSSLDCDSEKEDVLEDINNWVPSMSNERRERLRVEIPSQPPPYVTPDEEDTAPPPLPARKNHAHLSGHLQSPTSPVLFPRSPRTSPRPSPRSSPMVSPNLSPENSPHPSPRLPRHRHEPIDILPDNDDIPPKLPARTKKARSEDHLNSHFDAAAHPMDPEEARGRFPYAGIDHACNKRTVPIENSAKTTYADLAFPKQDKDIEVSRRHPPIGPRLSLNDKEIADFNTTGPNHTSFDDVDNNFANNDFCVHDDPFEGANPFVEDKSQQQKGNSLPRDQFLRPRSPRSNLTQTSKSLENLTVDSTSEYSENENDYTVPTGGNPAILPRCFSNPTYVSNFDFVNSTKPELSSTFPPRHNPSGSDGEQSMEFNEEDFQILMGQGYTREEIKKALIIAENNFAMARKILRSYHGTRPHQEE</sequence>
<dbReference type="InterPro" id="IPR024159">
    <property type="entry name" value="Cbl_PTB"/>
</dbReference>
<proteinExistence type="predicted"/>
<evidence type="ECO:0000256" key="6">
    <source>
        <dbReference type="ARBA" id="ARBA00022723"/>
    </source>
</evidence>
<dbReference type="InterPro" id="IPR024162">
    <property type="entry name" value="Adaptor_Cbl"/>
</dbReference>
<dbReference type="FunFam" id="3.30.40.10:FF:000015">
    <property type="entry name" value="E3 ubiquitin-protein ligase CBL"/>
    <property type="match status" value="1"/>
</dbReference>
<keyword evidence="8 11" id="KW-0833">Ubl conjugation pathway</keyword>
<dbReference type="GO" id="GO:0023051">
    <property type="term" value="P:regulation of signaling"/>
    <property type="evidence" value="ECO:0007669"/>
    <property type="project" value="InterPro"/>
</dbReference>
<evidence type="ECO:0000256" key="1">
    <source>
        <dbReference type="ARBA" id="ARBA00000900"/>
    </source>
</evidence>
<evidence type="ECO:0000256" key="7">
    <source>
        <dbReference type="ARBA" id="ARBA00022771"/>
    </source>
</evidence>
<dbReference type="InterPro" id="IPR011016">
    <property type="entry name" value="Znf_RING-CH"/>
</dbReference>
<dbReference type="SUPFAM" id="SSF47668">
    <property type="entry name" value="N-terminal domain of cbl (N-cbl)"/>
    <property type="match status" value="1"/>
</dbReference>
<dbReference type="EMBL" id="CACRXK020000146">
    <property type="protein sequence ID" value="CAB3978847.1"/>
    <property type="molecule type" value="Genomic_DNA"/>
</dbReference>
<dbReference type="GO" id="GO:0017124">
    <property type="term" value="F:SH3 domain binding"/>
    <property type="evidence" value="ECO:0007669"/>
    <property type="project" value="TreeGrafter"/>
</dbReference>
<dbReference type="SMART" id="SM00184">
    <property type="entry name" value="RING"/>
    <property type="match status" value="1"/>
</dbReference>
<keyword evidence="14" id="KW-1185">Reference proteome</keyword>
<keyword evidence="7 11" id="KW-0863">Zinc-finger</keyword>
<dbReference type="GO" id="GO:0001784">
    <property type="term" value="F:phosphotyrosine residue binding"/>
    <property type="evidence" value="ECO:0007669"/>
    <property type="project" value="UniProtKB-UniRule"/>
</dbReference>
<dbReference type="Pfam" id="PF02762">
    <property type="entry name" value="Cbl_N3"/>
    <property type="match status" value="1"/>
</dbReference>
<dbReference type="InterPro" id="IPR003153">
    <property type="entry name" value="Adaptor_Cbl_N_hlx"/>
</dbReference>
<dbReference type="Pfam" id="PF02262">
    <property type="entry name" value="Cbl_N"/>
    <property type="match status" value="1"/>
</dbReference>
<dbReference type="Pfam" id="PF13920">
    <property type="entry name" value="zf-C3HC4_3"/>
    <property type="match status" value="1"/>
</dbReference>
<dbReference type="GO" id="GO:0016567">
    <property type="term" value="P:protein ubiquitination"/>
    <property type="evidence" value="ECO:0007669"/>
    <property type="project" value="UniProtKB-UniPathway"/>
</dbReference>
<dbReference type="GO" id="GO:0016874">
    <property type="term" value="F:ligase activity"/>
    <property type="evidence" value="ECO:0007669"/>
    <property type="project" value="UniProtKB-KW"/>
</dbReference>
<dbReference type="InterPro" id="IPR011992">
    <property type="entry name" value="EF-hand-dom_pair"/>
</dbReference>
<dbReference type="GO" id="GO:0030971">
    <property type="term" value="F:receptor tyrosine kinase binding"/>
    <property type="evidence" value="ECO:0007669"/>
    <property type="project" value="TreeGrafter"/>
</dbReference>
<reference evidence="13" key="1">
    <citation type="submission" date="2020-04" db="EMBL/GenBank/DDBJ databases">
        <authorList>
            <person name="Alioto T."/>
            <person name="Alioto T."/>
            <person name="Gomez Garrido J."/>
        </authorList>
    </citation>
    <scope>NUCLEOTIDE SEQUENCE</scope>
    <source>
        <strain evidence="13">A484AB</strain>
    </source>
</reference>
<organism evidence="13 14">
    <name type="scientific">Paramuricea clavata</name>
    <name type="common">Red gorgonian</name>
    <name type="synonym">Violescent sea-whip</name>
    <dbReference type="NCBI Taxonomy" id="317549"/>
    <lineage>
        <taxon>Eukaryota</taxon>
        <taxon>Metazoa</taxon>
        <taxon>Cnidaria</taxon>
        <taxon>Anthozoa</taxon>
        <taxon>Octocorallia</taxon>
        <taxon>Malacalcyonacea</taxon>
        <taxon>Plexauridae</taxon>
        <taxon>Paramuricea</taxon>
    </lineage>
</organism>
<keyword evidence="5 11" id="KW-0808">Transferase</keyword>
<evidence type="ECO:0000313" key="13">
    <source>
        <dbReference type="EMBL" id="CAB3978847.1"/>
    </source>
</evidence>
<dbReference type="SMART" id="SM00165">
    <property type="entry name" value="UBA"/>
    <property type="match status" value="1"/>
</dbReference>
<evidence type="ECO:0000256" key="8">
    <source>
        <dbReference type="ARBA" id="ARBA00022786"/>
    </source>
</evidence>
<evidence type="ECO:0000256" key="3">
    <source>
        <dbReference type="ARBA" id="ARBA00004906"/>
    </source>
</evidence>
<dbReference type="InterPro" id="IPR009060">
    <property type="entry name" value="UBA-like_sf"/>
</dbReference>
<comment type="caution">
    <text evidence="13">The sequence shown here is derived from an EMBL/GenBank/DDBJ whole genome shotgun (WGS) entry which is preliminary data.</text>
</comment>
<evidence type="ECO:0000313" key="14">
    <source>
        <dbReference type="Proteomes" id="UP001152795"/>
    </source>
</evidence>
<dbReference type="GO" id="GO:0005886">
    <property type="term" value="C:plasma membrane"/>
    <property type="evidence" value="ECO:0007669"/>
    <property type="project" value="TreeGrafter"/>
</dbReference>
<dbReference type="Gene3D" id="3.30.505.10">
    <property type="entry name" value="SH2 domain"/>
    <property type="match status" value="1"/>
</dbReference>
<evidence type="ECO:0000256" key="11">
    <source>
        <dbReference type="RuleBase" id="RU367001"/>
    </source>
</evidence>
<dbReference type="GO" id="GO:0007166">
    <property type="term" value="P:cell surface receptor signaling pathway"/>
    <property type="evidence" value="ECO:0007669"/>
    <property type="project" value="InterPro"/>
</dbReference>
<name>A0A6S7FMP6_PARCT</name>
<comment type="pathway">
    <text evidence="3 11">Protein modification; protein ubiquitination.</text>
</comment>
<evidence type="ECO:0000256" key="12">
    <source>
        <dbReference type="SAM" id="MobiDB-lite"/>
    </source>
</evidence>
<dbReference type="PROSITE" id="PS50030">
    <property type="entry name" value="UBA"/>
    <property type="match status" value="1"/>
</dbReference>
<dbReference type="GO" id="GO:0008270">
    <property type="term" value="F:zinc ion binding"/>
    <property type="evidence" value="ECO:0007669"/>
    <property type="project" value="UniProtKB-KW"/>
</dbReference>
<dbReference type="InterPro" id="IPR014742">
    <property type="entry name" value="Adaptor_Cbl_SH2-like"/>
</dbReference>
<dbReference type="InterPro" id="IPR036537">
    <property type="entry name" value="Adaptor_Cbl_N_dom_sf"/>
</dbReference>
<dbReference type="CDD" id="cd09920">
    <property type="entry name" value="SH2_Cbl-b_TKB"/>
    <property type="match status" value="1"/>
</dbReference>
<accession>A0A6S7FMP6</accession>
<dbReference type="InterPro" id="IPR001841">
    <property type="entry name" value="Znf_RING"/>
</dbReference>
<dbReference type="InterPro" id="IPR036860">
    <property type="entry name" value="SH2_dom_sf"/>
</dbReference>
<dbReference type="SUPFAM" id="SSF46934">
    <property type="entry name" value="UBA-like"/>
    <property type="match status" value="1"/>
</dbReference>
<comment type="catalytic activity">
    <reaction evidence="1 11">
        <text>S-ubiquitinyl-[E2 ubiquitin-conjugating enzyme]-L-cysteine + [acceptor protein]-L-lysine = [E2 ubiquitin-conjugating enzyme]-L-cysteine + N(6)-ubiquitinyl-[acceptor protein]-L-lysine.</text>
        <dbReference type="EC" id="2.3.2.27"/>
    </reaction>
</comment>
<dbReference type="Pfam" id="PF02761">
    <property type="entry name" value="Cbl_N2"/>
    <property type="match status" value="1"/>
</dbReference>
<dbReference type="PROSITE" id="PS51506">
    <property type="entry name" value="CBL_PTB"/>
    <property type="match status" value="1"/>
</dbReference>
<evidence type="ECO:0000256" key="5">
    <source>
        <dbReference type="ARBA" id="ARBA00022679"/>
    </source>
</evidence>
<evidence type="ECO:0000256" key="2">
    <source>
        <dbReference type="ARBA" id="ARBA00004496"/>
    </source>
</evidence>
<dbReference type="PROSITE" id="PS00518">
    <property type="entry name" value="ZF_RING_1"/>
    <property type="match status" value="1"/>
</dbReference>
<dbReference type="Proteomes" id="UP001152795">
    <property type="component" value="Unassembled WGS sequence"/>
</dbReference>
<evidence type="ECO:0000256" key="10">
    <source>
        <dbReference type="ARBA" id="ARBA00022837"/>
    </source>
</evidence>
<dbReference type="CDD" id="cd16708">
    <property type="entry name" value="RING-HC_Cbl"/>
    <property type="match status" value="1"/>
</dbReference>
<dbReference type="OrthoDB" id="7237699at2759"/>
<dbReference type="InterPro" id="IPR014741">
    <property type="entry name" value="Adaptor_Cbl_EF_hand-like"/>
</dbReference>
<dbReference type="SUPFAM" id="SSF55550">
    <property type="entry name" value="SH2 domain"/>
    <property type="match status" value="1"/>
</dbReference>
<evidence type="ECO:0000256" key="4">
    <source>
        <dbReference type="ARBA" id="ARBA00022490"/>
    </source>
</evidence>
<dbReference type="Gene3D" id="1.10.8.10">
    <property type="entry name" value="DNA helicase RuvA subunit, C-terminal domain"/>
    <property type="match status" value="1"/>
</dbReference>
<dbReference type="GO" id="GO:0061630">
    <property type="term" value="F:ubiquitin protein ligase activity"/>
    <property type="evidence" value="ECO:0007669"/>
    <property type="project" value="UniProtKB-EC"/>
</dbReference>
<dbReference type="SUPFAM" id="SSF47473">
    <property type="entry name" value="EF-hand"/>
    <property type="match status" value="1"/>
</dbReference>
<dbReference type="PANTHER" id="PTHR23007:SF11">
    <property type="entry name" value="E3 UBIQUITIN-PROTEIN LIGASE CBL"/>
    <property type="match status" value="1"/>
</dbReference>
<dbReference type="InterPro" id="IPR017907">
    <property type="entry name" value="Znf_RING_CS"/>
</dbReference>